<dbReference type="Gene3D" id="3.10.20.30">
    <property type="match status" value="1"/>
</dbReference>
<gene>
    <name evidence="2" type="primary">thiS</name>
    <name evidence="2" type="ORF">ERJ67_00045</name>
</gene>
<evidence type="ECO:0000313" key="2">
    <source>
        <dbReference type="EMBL" id="TGG96793.1"/>
    </source>
</evidence>
<feature type="region of interest" description="Disordered" evidence="1">
    <location>
        <begin position="1"/>
        <end position="48"/>
    </location>
</feature>
<dbReference type="InterPro" id="IPR003749">
    <property type="entry name" value="ThiS/MoaD-like"/>
</dbReference>
<dbReference type="CDD" id="cd00565">
    <property type="entry name" value="Ubl_ThiS"/>
    <property type="match status" value="1"/>
</dbReference>
<dbReference type="InterPro" id="IPR016155">
    <property type="entry name" value="Mopterin_synth/thiamin_S_b"/>
</dbReference>
<accession>A0A524RR52</accession>
<dbReference type="EMBL" id="SRMO01000001">
    <property type="protein sequence ID" value="TGG96793.1"/>
    <property type="molecule type" value="Genomic_DNA"/>
</dbReference>
<dbReference type="NCBIfam" id="TIGR01683">
    <property type="entry name" value="thiS"/>
    <property type="match status" value="1"/>
</dbReference>
<comment type="caution">
    <text evidence="2">The sequence shown here is derived from an EMBL/GenBank/DDBJ whole genome shotgun (WGS) entry which is preliminary data.</text>
</comment>
<dbReference type="PANTHER" id="PTHR34472">
    <property type="entry name" value="SULFUR CARRIER PROTEIN THIS"/>
    <property type="match status" value="1"/>
</dbReference>
<dbReference type="InterPro" id="IPR012675">
    <property type="entry name" value="Beta-grasp_dom_sf"/>
</dbReference>
<dbReference type="Proteomes" id="UP000317990">
    <property type="component" value="Unassembled WGS sequence"/>
</dbReference>
<evidence type="ECO:0000313" key="3">
    <source>
        <dbReference type="Proteomes" id="UP000317990"/>
    </source>
</evidence>
<sequence>MTLPAGPRDGEPPGRPGPVSHRSRPIGTGELGEQPHGSGPTIHLNGERRQLPRPCTVLEMLVALGFDPRLVALELNGEILHRQRWARQAILDGDVMEVVTIVGGG</sequence>
<dbReference type="AlphaFoldDB" id="A0A524RR52"/>
<organism evidence="2 3">
    <name type="scientific">Aphanocapsa feldmannii 277cV</name>
    <dbReference type="NCBI Taxonomy" id="2507553"/>
    <lineage>
        <taxon>Bacteria</taxon>
        <taxon>Bacillati</taxon>
        <taxon>Cyanobacteriota</taxon>
        <taxon>Cyanophyceae</taxon>
        <taxon>Oscillatoriophycideae</taxon>
        <taxon>Chroococcales</taxon>
        <taxon>Microcystaceae</taxon>
        <taxon>Aphanocapsa</taxon>
    </lineage>
</organism>
<dbReference type="SUPFAM" id="SSF54285">
    <property type="entry name" value="MoaD/ThiS"/>
    <property type="match status" value="1"/>
</dbReference>
<dbReference type="PANTHER" id="PTHR34472:SF1">
    <property type="entry name" value="SULFUR CARRIER PROTEIN THIS"/>
    <property type="match status" value="1"/>
</dbReference>
<name>A0A524RR52_9CHRO</name>
<evidence type="ECO:0000256" key="1">
    <source>
        <dbReference type="SAM" id="MobiDB-lite"/>
    </source>
</evidence>
<reference evidence="2 3" key="1">
    <citation type="journal article" date="2019" name="mSystems">
        <title>Life at home and on the roam: Genomic adaptions reflect the dual lifestyle of an intracellular, facultative symbiont.</title>
        <authorList>
            <person name="Burgsdorf I."/>
        </authorList>
    </citation>
    <scope>NUCLEOTIDE SEQUENCE [LARGE SCALE GENOMIC DNA]</scope>
    <source>
        <strain evidence="2">277cV</strain>
    </source>
</reference>
<dbReference type="InterPro" id="IPR010035">
    <property type="entry name" value="Thi_S"/>
</dbReference>
<proteinExistence type="predicted"/>
<protein>
    <submittedName>
        <fullName evidence="2">Thiamine biosynthesis protein ThiS</fullName>
    </submittedName>
</protein>
<dbReference type="Pfam" id="PF02597">
    <property type="entry name" value="ThiS"/>
    <property type="match status" value="1"/>
</dbReference>